<name>A0ABY8VRN0_9CORY</name>
<keyword evidence="3" id="KW-1185">Reference proteome</keyword>
<keyword evidence="1" id="KW-0472">Membrane</keyword>
<sequence>MPQTRKTRTTRTTRSVRPRSRRSVVVAFLVAALLFMAGSFIAPLTIQLLKPLPTDYDATFRTAETSALVAGDTVTPANADRPECATPDLAPHSCFVDEVAAVSTQHTTTHPTDTRTEITAETTRELLLDGEPTARLDDEVRLARSSGYPVSDPVSRLVIDAPGLPGELAPEPFIRTGLQYFFPFTLERRSYDYFDTTAQLTVPLDYVGEGEHNGHEAYELHHTVTAVPLAEAVARAYLHPTELTAEPPPSGGALFGLLSDEQRAMTRAGHTSGPASRFFSDEELARFGFTGGEIVAVSPFYSVERTLWVEPRTGTILDVAENVHVQLATDQRQAEELAFDTSPDRVLFAAESRWDGDTTAQQRAAADEVVPWLRVLQIFAVLMKAASFLVAAWAVVTIVRHRRERP</sequence>
<organism evidence="2 3">
    <name type="scientific">Corynebacterium suedekumii</name>
    <dbReference type="NCBI Taxonomy" id="3049801"/>
    <lineage>
        <taxon>Bacteria</taxon>
        <taxon>Bacillati</taxon>
        <taxon>Actinomycetota</taxon>
        <taxon>Actinomycetes</taxon>
        <taxon>Mycobacteriales</taxon>
        <taxon>Corynebacteriaceae</taxon>
        <taxon>Corynebacterium</taxon>
    </lineage>
</organism>
<dbReference type="Pfam" id="PF11271">
    <property type="entry name" value="PorA"/>
    <property type="match status" value="1"/>
</dbReference>
<keyword evidence="1" id="KW-0812">Transmembrane</keyword>
<evidence type="ECO:0000256" key="1">
    <source>
        <dbReference type="SAM" id="Phobius"/>
    </source>
</evidence>
<dbReference type="RefSeq" id="WP_284875399.1">
    <property type="nucleotide sequence ID" value="NZ_CP126970.1"/>
</dbReference>
<proteinExistence type="predicted"/>
<evidence type="ECO:0000313" key="2">
    <source>
        <dbReference type="EMBL" id="WIM70819.1"/>
    </source>
</evidence>
<dbReference type="Proteomes" id="UP001238805">
    <property type="component" value="Chromosome"/>
</dbReference>
<feature type="transmembrane region" description="Helical" evidence="1">
    <location>
        <begin position="378"/>
        <end position="399"/>
    </location>
</feature>
<protein>
    <submittedName>
        <fullName evidence="2">Porin PorA family protein</fullName>
    </submittedName>
</protein>
<accession>A0ABY8VRN0</accession>
<dbReference type="EMBL" id="CP126970">
    <property type="protein sequence ID" value="WIM70819.1"/>
    <property type="molecule type" value="Genomic_DNA"/>
</dbReference>
<gene>
    <name evidence="2" type="ORF">QP029_03060</name>
</gene>
<keyword evidence="1" id="KW-1133">Transmembrane helix</keyword>
<evidence type="ECO:0000313" key="3">
    <source>
        <dbReference type="Proteomes" id="UP001238805"/>
    </source>
</evidence>
<dbReference type="InterPro" id="IPR021424">
    <property type="entry name" value="PorA"/>
</dbReference>
<reference evidence="2 3" key="1">
    <citation type="submission" date="2023-05" db="EMBL/GenBank/DDBJ databases">
        <title>Corynebacterium suedekumii sp. nov. and Corynebacterium breve sp. nov. isolated from raw cow's milk.</title>
        <authorList>
            <person name="Baer M.K."/>
            <person name="Mehl L."/>
            <person name="Hellmuth R."/>
            <person name="Marke G."/>
            <person name="Lipski A."/>
        </authorList>
    </citation>
    <scope>NUCLEOTIDE SEQUENCE [LARGE SCALE GENOMIC DNA]</scope>
    <source>
        <strain evidence="2 3">LM112</strain>
    </source>
</reference>